<sequence length="193" mass="20525">MVPAKLYRVSRLLLLAGPLAFAVFSAGVLLSSQLNPWWSLYKDAFSDLGGPKARAPWIFNSALIVAGVLFCMFSIGLLGLSKSRVVSFASGLLFMAGVFLALIGVYPSGTRPHVFVSSWFYVQSFMGMAVLGVGLLLEKKLVHGIALLLLGVLPMPLALLVEATIGWPSIAILELAGAFFILAGALLLLSNTL</sequence>
<dbReference type="AlphaFoldDB" id="A0A7L9FK19"/>
<dbReference type="InterPro" id="IPR009339">
    <property type="entry name" value="DUF998"/>
</dbReference>
<dbReference type="PANTHER" id="PTHR42241:SF2">
    <property type="entry name" value="HYPOTHETICAL MEMBRANE PROTEIN, CONSERVED, DUF998 FAMILY"/>
    <property type="match status" value="1"/>
</dbReference>
<protein>
    <submittedName>
        <fullName evidence="2">DUF998 domain-containing protein</fullName>
    </submittedName>
</protein>
<feature type="transmembrane region" description="Helical" evidence="1">
    <location>
        <begin position="167"/>
        <end position="189"/>
    </location>
</feature>
<feature type="transmembrane region" description="Helical" evidence="1">
    <location>
        <begin position="144"/>
        <end position="161"/>
    </location>
</feature>
<evidence type="ECO:0000313" key="2">
    <source>
        <dbReference type="EMBL" id="QOJ79353.1"/>
    </source>
</evidence>
<dbReference type="EMBL" id="CP062310">
    <property type="protein sequence ID" value="QOJ79353.1"/>
    <property type="molecule type" value="Genomic_DNA"/>
</dbReference>
<keyword evidence="1" id="KW-0472">Membrane</keyword>
<dbReference type="RefSeq" id="WP_192819325.1">
    <property type="nucleotide sequence ID" value="NZ_CP062310.1"/>
</dbReference>
<gene>
    <name evidence="2" type="ORF">IG193_02510</name>
</gene>
<dbReference type="Pfam" id="PF06197">
    <property type="entry name" value="DUF998"/>
    <property type="match status" value="1"/>
</dbReference>
<dbReference type="Proteomes" id="UP000594121">
    <property type="component" value="Chromosome"/>
</dbReference>
<evidence type="ECO:0000313" key="3">
    <source>
        <dbReference type="Proteomes" id="UP000594121"/>
    </source>
</evidence>
<dbReference type="KEGG" id="thel:IG193_02510"/>
<dbReference type="InParanoid" id="A0A7L9FK19"/>
<keyword evidence="3" id="KW-1185">Reference proteome</keyword>
<feature type="transmembrane region" description="Helical" evidence="1">
    <location>
        <begin position="118"/>
        <end position="137"/>
    </location>
</feature>
<feature type="transmembrane region" description="Helical" evidence="1">
    <location>
        <begin position="85"/>
        <end position="106"/>
    </location>
</feature>
<reference evidence="2 3" key="1">
    <citation type="submission" date="2020-10" db="EMBL/GenBank/DDBJ databases">
        <title>Thermofilum lucidum 3507LT sp. nov. a novel member of Thermofilaceae family isolated from Chile hot spring, and proposal of description order Thermofilales.</title>
        <authorList>
            <person name="Zayulina K.S."/>
            <person name="Elcheninov A.G."/>
            <person name="Toshchakov S.V."/>
            <person name="Kublanov I.V."/>
        </authorList>
    </citation>
    <scope>NUCLEOTIDE SEQUENCE [LARGE SCALE GENOMIC DNA]</scope>
    <source>
        <strain evidence="2 3">3507LT</strain>
    </source>
</reference>
<name>A0A7L9FK19_9CREN</name>
<evidence type="ECO:0000256" key="1">
    <source>
        <dbReference type="SAM" id="Phobius"/>
    </source>
</evidence>
<organism evidence="2 3">
    <name type="scientific">Infirmifilum lucidum</name>
    <dbReference type="NCBI Taxonomy" id="2776706"/>
    <lineage>
        <taxon>Archaea</taxon>
        <taxon>Thermoproteota</taxon>
        <taxon>Thermoprotei</taxon>
        <taxon>Thermofilales</taxon>
        <taxon>Thermofilaceae</taxon>
        <taxon>Infirmifilum</taxon>
    </lineage>
</organism>
<feature type="transmembrane region" description="Helical" evidence="1">
    <location>
        <begin position="55"/>
        <end position="78"/>
    </location>
</feature>
<accession>A0A7L9FK19</accession>
<dbReference type="PANTHER" id="PTHR42241">
    <property type="entry name" value="HYPOTHETICAL MEMBRANE PROTEIN, CONSERVED, DUF998 FAMILY"/>
    <property type="match status" value="1"/>
</dbReference>
<keyword evidence="1" id="KW-1133">Transmembrane helix</keyword>
<dbReference type="GeneID" id="59148732"/>
<keyword evidence="1" id="KW-0812">Transmembrane</keyword>
<proteinExistence type="predicted"/>